<dbReference type="Gene3D" id="2.40.30.10">
    <property type="entry name" value="Translation factors"/>
    <property type="match status" value="1"/>
</dbReference>
<evidence type="ECO:0000259" key="6">
    <source>
        <dbReference type="PROSITE" id="PS51384"/>
    </source>
</evidence>
<gene>
    <name evidence="7" type="ORF">ACFS7Y_15120</name>
</gene>
<dbReference type="Pfam" id="PF00970">
    <property type="entry name" value="FAD_binding_6"/>
    <property type="match status" value="1"/>
</dbReference>
<keyword evidence="8" id="KW-1185">Reference proteome</keyword>
<protein>
    <submittedName>
        <fullName evidence="7">FAD-binding oxidoreductase</fullName>
    </submittedName>
</protein>
<accession>A0ABW6BGR9</accession>
<organism evidence="7 8">
    <name type="scientific">Sphingobacterium bambusae</name>
    <dbReference type="NCBI Taxonomy" id="662858"/>
    <lineage>
        <taxon>Bacteria</taxon>
        <taxon>Pseudomonadati</taxon>
        <taxon>Bacteroidota</taxon>
        <taxon>Sphingobacteriia</taxon>
        <taxon>Sphingobacteriales</taxon>
        <taxon>Sphingobacteriaceae</taxon>
        <taxon>Sphingobacterium</taxon>
    </lineage>
</organism>
<dbReference type="EMBL" id="JBHUPB010000010">
    <property type="protein sequence ID" value="MFD2968730.1"/>
    <property type="molecule type" value="Genomic_DNA"/>
</dbReference>
<proteinExistence type="predicted"/>
<dbReference type="PANTHER" id="PTHR47354:SF1">
    <property type="entry name" value="CARNITINE MONOOXYGENASE REDUCTASE SUBUNIT"/>
    <property type="match status" value="1"/>
</dbReference>
<evidence type="ECO:0000256" key="2">
    <source>
        <dbReference type="ARBA" id="ARBA00022714"/>
    </source>
</evidence>
<dbReference type="InterPro" id="IPR008333">
    <property type="entry name" value="Cbr1-like_FAD-bd_dom"/>
</dbReference>
<dbReference type="PROSITE" id="PS51384">
    <property type="entry name" value="FAD_FR"/>
    <property type="match status" value="1"/>
</dbReference>
<dbReference type="RefSeq" id="WP_320185001.1">
    <property type="nucleotide sequence ID" value="NZ_CP138332.1"/>
</dbReference>
<dbReference type="SUPFAM" id="SSF63380">
    <property type="entry name" value="Riboflavin synthase domain-like"/>
    <property type="match status" value="1"/>
</dbReference>
<evidence type="ECO:0000256" key="5">
    <source>
        <dbReference type="ARBA" id="ARBA00023014"/>
    </source>
</evidence>
<sequence>MVNIEEILYTRLVLKSGVVTQKTKISEAVYHLTVTGNFSFRKMAVGQHIRILIYPNINSRLKDRLRTYSVWKYEETDEIGVCHFAICSLTDGLGSKWIHELEIGQEVLLSAPFGKFTLQQEATKHLFIGDVSTLAHYYFFRRQLSAEQTFDAIIYGDKPEHFFPDIDNSKPFEFHVVKEQTVIQIINKLKVLSLDNTMIYIGGDGRLCVALSNYLLKIRGLSKKQFKTKPFWMPGKVALE</sequence>
<evidence type="ECO:0000313" key="8">
    <source>
        <dbReference type="Proteomes" id="UP001597525"/>
    </source>
</evidence>
<name>A0ABW6BGR9_9SPHI</name>
<dbReference type="Proteomes" id="UP001597525">
    <property type="component" value="Unassembled WGS sequence"/>
</dbReference>
<keyword evidence="2" id="KW-0001">2Fe-2S</keyword>
<evidence type="ECO:0000256" key="3">
    <source>
        <dbReference type="ARBA" id="ARBA00022723"/>
    </source>
</evidence>
<keyword evidence="3" id="KW-0479">Metal-binding</keyword>
<evidence type="ECO:0000256" key="1">
    <source>
        <dbReference type="ARBA" id="ARBA00022630"/>
    </source>
</evidence>
<comment type="caution">
    <text evidence="7">The sequence shown here is derived from an EMBL/GenBank/DDBJ whole genome shotgun (WGS) entry which is preliminary data.</text>
</comment>
<dbReference type="InterPro" id="IPR050415">
    <property type="entry name" value="MRET"/>
</dbReference>
<evidence type="ECO:0000256" key="4">
    <source>
        <dbReference type="ARBA" id="ARBA00023004"/>
    </source>
</evidence>
<dbReference type="InterPro" id="IPR017927">
    <property type="entry name" value="FAD-bd_FR_type"/>
</dbReference>
<evidence type="ECO:0000313" key="7">
    <source>
        <dbReference type="EMBL" id="MFD2968730.1"/>
    </source>
</evidence>
<keyword evidence="4" id="KW-0408">Iron</keyword>
<dbReference type="InterPro" id="IPR017938">
    <property type="entry name" value="Riboflavin_synthase-like_b-brl"/>
</dbReference>
<keyword evidence="1" id="KW-0285">Flavoprotein</keyword>
<keyword evidence="5" id="KW-0411">Iron-sulfur</keyword>
<feature type="domain" description="FAD-binding FR-type" evidence="6">
    <location>
        <begin position="12"/>
        <end position="119"/>
    </location>
</feature>
<reference evidence="8" key="1">
    <citation type="journal article" date="2019" name="Int. J. Syst. Evol. Microbiol.">
        <title>The Global Catalogue of Microorganisms (GCM) 10K type strain sequencing project: providing services to taxonomists for standard genome sequencing and annotation.</title>
        <authorList>
            <consortium name="The Broad Institute Genomics Platform"/>
            <consortium name="The Broad Institute Genome Sequencing Center for Infectious Disease"/>
            <person name="Wu L."/>
            <person name="Ma J."/>
        </authorList>
    </citation>
    <scope>NUCLEOTIDE SEQUENCE [LARGE SCALE GENOMIC DNA]</scope>
    <source>
        <strain evidence="8">KCTC 22814</strain>
    </source>
</reference>
<dbReference type="PANTHER" id="PTHR47354">
    <property type="entry name" value="NADH OXIDOREDUCTASE HCR"/>
    <property type="match status" value="1"/>
</dbReference>